<dbReference type="Pfam" id="PF01177">
    <property type="entry name" value="Asp_Glu_race"/>
    <property type="match status" value="1"/>
</dbReference>
<protein>
    <recommendedName>
        <fullName evidence="4">Hydantoin racemase</fullName>
    </recommendedName>
</protein>
<reference evidence="2" key="1">
    <citation type="journal article" date="2014" name="Int. J. Syst. Evol. Microbiol.">
        <title>Complete genome sequence of Corynebacterium casei LMG S-19264T (=DSM 44701T), isolated from a smear-ripened cheese.</title>
        <authorList>
            <consortium name="US DOE Joint Genome Institute (JGI-PGF)"/>
            <person name="Walter F."/>
            <person name="Albersmeier A."/>
            <person name="Kalinowski J."/>
            <person name="Ruckert C."/>
        </authorList>
    </citation>
    <scope>NUCLEOTIDE SEQUENCE</scope>
    <source>
        <strain evidence="2">CGMCC 1.12919</strain>
    </source>
</reference>
<evidence type="ECO:0000313" key="3">
    <source>
        <dbReference type="Proteomes" id="UP000637002"/>
    </source>
</evidence>
<comment type="caution">
    <text evidence="2">The sequence shown here is derived from an EMBL/GenBank/DDBJ whole genome shotgun (WGS) entry which is preliminary data.</text>
</comment>
<comment type="similarity">
    <text evidence="1">Belongs to the HyuE racemase family.</text>
</comment>
<dbReference type="InterPro" id="IPR053714">
    <property type="entry name" value="Iso_Racemase_Enz_sf"/>
</dbReference>
<sequence>MERDVRIWHQSMTDLTRLPGYSGMLREHALRVGDGELRVDLHGLDARTYADGVPPVAMCGYPWFQHLADVQIVENAMAAERAGYDAVAISCFVDPGLELARSVVDIPVVSSCETSLIVASAVGRSFGLITLDRAMVRILTTLVRSYGYADRVVFLSAFDPPVDEFELDGAFKGSRALIDRFTELARRAIAAGADVIIPAEGVLNTVLVRNGMRDIDGTPVLDSYGSLLRFAHLLARMRELTGLRTGRSGAYARPSPQIVDGIGRLTSDILMKCARDAALV</sequence>
<dbReference type="AlphaFoldDB" id="A0A916UDY9"/>
<dbReference type="Gene3D" id="3.40.50.12500">
    <property type="match status" value="1"/>
</dbReference>
<evidence type="ECO:0000313" key="2">
    <source>
        <dbReference type="EMBL" id="GGC69952.1"/>
    </source>
</evidence>
<accession>A0A916UDY9</accession>
<dbReference type="GO" id="GO:0047661">
    <property type="term" value="F:amino-acid racemase activity"/>
    <property type="evidence" value="ECO:0007669"/>
    <property type="project" value="InterPro"/>
</dbReference>
<dbReference type="RefSeq" id="WP_188610050.1">
    <property type="nucleotide sequence ID" value="NZ_BMGG01000005.1"/>
</dbReference>
<gene>
    <name evidence="2" type="ORF">GCM10010994_30670</name>
</gene>
<evidence type="ECO:0008006" key="4">
    <source>
        <dbReference type="Google" id="ProtNLM"/>
    </source>
</evidence>
<evidence type="ECO:0000256" key="1">
    <source>
        <dbReference type="ARBA" id="ARBA00038414"/>
    </source>
</evidence>
<dbReference type="InterPro" id="IPR015942">
    <property type="entry name" value="Asp/Glu/hydantoin_racemase"/>
</dbReference>
<dbReference type="PANTHER" id="PTHR28047">
    <property type="entry name" value="PROTEIN DCG1"/>
    <property type="match status" value="1"/>
</dbReference>
<dbReference type="InterPro" id="IPR052186">
    <property type="entry name" value="Hydantoin_racemase-like"/>
</dbReference>
<keyword evidence="3" id="KW-1185">Reference proteome</keyword>
<reference evidence="2" key="2">
    <citation type="submission" date="2020-09" db="EMBL/GenBank/DDBJ databases">
        <authorList>
            <person name="Sun Q."/>
            <person name="Zhou Y."/>
        </authorList>
    </citation>
    <scope>NUCLEOTIDE SEQUENCE</scope>
    <source>
        <strain evidence="2">CGMCC 1.12919</strain>
    </source>
</reference>
<dbReference type="PANTHER" id="PTHR28047:SF5">
    <property type="entry name" value="PROTEIN DCG1"/>
    <property type="match status" value="1"/>
</dbReference>
<proteinExistence type="inferred from homology"/>
<organism evidence="2 3">
    <name type="scientific">Chelatococcus reniformis</name>
    <dbReference type="NCBI Taxonomy" id="1494448"/>
    <lineage>
        <taxon>Bacteria</taxon>
        <taxon>Pseudomonadati</taxon>
        <taxon>Pseudomonadota</taxon>
        <taxon>Alphaproteobacteria</taxon>
        <taxon>Hyphomicrobiales</taxon>
        <taxon>Chelatococcaceae</taxon>
        <taxon>Chelatococcus</taxon>
    </lineage>
</organism>
<dbReference type="Proteomes" id="UP000637002">
    <property type="component" value="Unassembled WGS sequence"/>
</dbReference>
<dbReference type="EMBL" id="BMGG01000005">
    <property type="protein sequence ID" value="GGC69952.1"/>
    <property type="molecule type" value="Genomic_DNA"/>
</dbReference>
<name>A0A916UDY9_9HYPH</name>